<dbReference type="PRINTS" id="PR00081">
    <property type="entry name" value="GDHRDH"/>
</dbReference>
<dbReference type="InterPro" id="IPR036291">
    <property type="entry name" value="NAD(P)-bd_dom_sf"/>
</dbReference>
<dbReference type="Pfam" id="PF13561">
    <property type="entry name" value="adh_short_C2"/>
    <property type="match status" value="1"/>
</dbReference>
<dbReference type="InterPro" id="IPR002347">
    <property type="entry name" value="SDR_fam"/>
</dbReference>
<evidence type="ECO:0000313" key="4">
    <source>
        <dbReference type="Proteomes" id="UP001355653"/>
    </source>
</evidence>
<dbReference type="Gene3D" id="3.40.50.720">
    <property type="entry name" value="NAD(P)-binding Rossmann-like Domain"/>
    <property type="match status" value="1"/>
</dbReference>
<keyword evidence="4" id="KW-1185">Reference proteome</keyword>
<dbReference type="PANTHER" id="PTHR43639:SF1">
    <property type="entry name" value="SHORT-CHAIN DEHYDROGENASE_REDUCTASE FAMILY PROTEIN"/>
    <property type="match status" value="1"/>
</dbReference>
<evidence type="ECO:0000256" key="1">
    <source>
        <dbReference type="ARBA" id="ARBA00006484"/>
    </source>
</evidence>
<evidence type="ECO:0000313" key="3">
    <source>
        <dbReference type="EMBL" id="MEB4794408.1"/>
    </source>
</evidence>
<organism evidence="3 4">
    <name type="scientific">Paenibacillus chondroitinus</name>
    <dbReference type="NCBI Taxonomy" id="59842"/>
    <lineage>
        <taxon>Bacteria</taxon>
        <taxon>Bacillati</taxon>
        <taxon>Bacillota</taxon>
        <taxon>Bacilli</taxon>
        <taxon>Bacillales</taxon>
        <taxon>Paenibacillaceae</taxon>
        <taxon>Paenibacillus</taxon>
    </lineage>
</organism>
<comment type="caution">
    <text evidence="3">The sequence shown here is derived from an EMBL/GenBank/DDBJ whole genome shotgun (WGS) entry which is preliminary data.</text>
</comment>
<proteinExistence type="inferred from homology"/>
<dbReference type="PANTHER" id="PTHR43639">
    <property type="entry name" value="OXIDOREDUCTASE, SHORT-CHAIN DEHYDROGENASE/REDUCTASE FAMILY (AFU_ORTHOLOGUE AFUA_5G02870)"/>
    <property type="match status" value="1"/>
</dbReference>
<reference evidence="3 4" key="1">
    <citation type="submission" date="2023-03" db="EMBL/GenBank/DDBJ databases">
        <title>Bacillus Genome Sequencing.</title>
        <authorList>
            <person name="Dunlap C."/>
        </authorList>
    </citation>
    <scope>NUCLEOTIDE SEQUENCE [LARGE SCALE GENOMIC DNA]</scope>
    <source>
        <strain evidence="3 4">NRS-1351</strain>
    </source>
</reference>
<accession>A0ABU6D9K1</accession>
<dbReference type="Proteomes" id="UP001355653">
    <property type="component" value="Unassembled WGS sequence"/>
</dbReference>
<dbReference type="SUPFAM" id="SSF51735">
    <property type="entry name" value="NAD(P)-binding Rossmann-fold domains"/>
    <property type="match status" value="1"/>
</dbReference>
<gene>
    <name evidence="3" type="ORF">P5G65_10910</name>
</gene>
<dbReference type="RefSeq" id="WP_127449240.1">
    <property type="nucleotide sequence ID" value="NZ_JAROBY010000016.1"/>
</dbReference>
<comment type="similarity">
    <text evidence="1">Belongs to the short-chain dehydrogenases/reductases (SDR) family.</text>
</comment>
<dbReference type="EMBL" id="JAROBY010000016">
    <property type="protein sequence ID" value="MEB4794408.1"/>
    <property type="molecule type" value="Genomic_DNA"/>
</dbReference>
<protein>
    <submittedName>
        <fullName evidence="3">SDR family oxidoreductase</fullName>
    </submittedName>
</protein>
<keyword evidence="2" id="KW-0560">Oxidoreductase</keyword>
<name>A0ABU6D9K1_9BACL</name>
<sequence>MLALTLAIEYADKGIRVNAVAPGVTKTPMHAVEIHDYLAQLHPIGRMGEAQDIVDAIVYLETAQFVTGEALHVDGGQNAGQW</sequence>
<evidence type="ECO:0000256" key="2">
    <source>
        <dbReference type="ARBA" id="ARBA00023002"/>
    </source>
</evidence>